<dbReference type="SUPFAM" id="SSF55729">
    <property type="entry name" value="Acyl-CoA N-acyltransferases (Nat)"/>
    <property type="match status" value="1"/>
</dbReference>
<evidence type="ECO:0000256" key="2">
    <source>
        <dbReference type="ARBA" id="ARBA00023315"/>
    </source>
</evidence>
<gene>
    <name evidence="4" type="ORF">FHX71_003544</name>
</gene>
<accession>A0A7W3JB33</accession>
<dbReference type="PROSITE" id="PS51186">
    <property type="entry name" value="GNAT"/>
    <property type="match status" value="1"/>
</dbReference>
<dbReference type="RefSeq" id="WP_182618835.1">
    <property type="nucleotide sequence ID" value="NZ_BAAATF010000011.1"/>
</dbReference>
<evidence type="ECO:0000313" key="4">
    <source>
        <dbReference type="EMBL" id="MBA8809568.1"/>
    </source>
</evidence>
<evidence type="ECO:0000313" key="5">
    <source>
        <dbReference type="Proteomes" id="UP000540568"/>
    </source>
</evidence>
<evidence type="ECO:0000259" key="3">
    <source>
        <dbReference type="PROSITE" id="PS51186"/>
    </source>
</evidence>
<dbReference type="PANTHER" id="PTHR43877">
    <property type="entry name" value="AMINOALKYLPHOSPHONATE N-ACETYLTRANSFERASE-RELATED-RELATED"/>
    <property type="match status" value="1"/>
</dbReference>
<dbReference type="Pfam" id="PF13527">
    <property type="entry name" value="Acetyltransf_9"/>
    <property type="match status" value="1"/>
</dbReference>
<dbReference type="CDD" id="cd04301">
    <property type="entry name" value="NAT_SF"/>
    <property type="match status" value="1"/>
</dbReference>
<dbReference type="EMBL" id="JACGWV010000002">
    <property type="protein sequence ID" value="MBA8809568.1"/>
    <property type="molecule type" value="Genomic_DNA"/>
</dbReference>
<dbReference type="PANTHER" id="PTHR43877:SF1">
    <property type="entry name" value="ACETYLTRANSFERASE"/>
    <property type="match status" value="1"/>
</dbReference>
<proteinExistence type="predicted"/>
<protein>
    <submittedName>
        <fullName evidence="4">Putative acetyltransferase</fullName>
        <ecNumber evidence="4">2.3.1.-</ecNumber>
    </submittedName>
</protein>
<keyword evidence="1 4" id="KW-0808">Transferase</keyword>
<feature type="domain" description="N-acetyltransferase" evidence="3">
    <location>
        <begin position="4"/>
        <end position="143"/>
    </location>
</feature>
<comment type="caution">
    <text evidence="4">The sequence shown here is derived from an EMBL/GenBank/DDBJ whole genome shotgun (WGS) entry which is preliminary data.</text>
</comment>
<evidence type="ECO:0000256" key="1">
    <source>
        <dbReference type="ARBA" id="ARBA00022679"/>
    </source>
</evidence>
<keyword evidence="2 4" id="KW-0012">Acyltransferase</keyword>
<dbReference type="GO" id="GO:0016747">
    <property type="term" value="F:acyltransferase activity, transferring groups other than amino-acyl groups"/>
    <property type="evidence" value="ECO:0007669"/>
    <property type="project" value="InterPro"/>
</dbReference>
<dbReference type="Gene3D" id="3.40.630.30">
    <property type="match status" value="1"/>
</dbReference>
<dbReference type="Proteomes" id="UP000540568">
    <property type="component" value="Unassembled WGS sequence"/>
</dbReference>
<dbReference type="AlphaFoldDB" id="A0A7W3JB33"/>
<name>A0A7W3JB33_9MICO</name>
<keyword evidence="5" id="KW-1185">Reference proteome</keyword>
<dbReference type="InterPro" id="IPR016181">
    <property type="entry name" value="Acyl_CoA_acyltransferase"/>
</dbReference>
<dbReference type="InterPro" id="IPR050832">
    <property type="entry name" value="Bact_Acetyltransf"/>
</dbReference>
<sequence length="175" mass="18704">MTDWVIRPETPEDFPAIRTVQVAAFNEDRVADGVDRIRESWIYRPATSLVAVSDGDVVGHVMITGCTVTSETGEREVAMLTPLGVLPGHQRRGIGSALVRAALAGAAQAGEPFVVLEGSPVYYGPLGFVASRDHGIEMQLPDWAPPEAGQVHLLPAYDPADATLRGKIAYPPVYG</sequence>
<dbReference type="EC" id="2.3.1.-" evidence="4"/>
<reference evidence="4 5" key="1">
    <citation type="submission" date="2020-07" db="EMBL/GenBank/DDBJ databases">
        <title>Sequencing the genomes of 1000 actinobacteria strains.</title>
        <authorList>
            <person name="Klenk H.-P."/>
        </authorList>
    </citation>
    <scope>NUCLEOTIDE SEQUENCE [LARGE SCALE GENOMIC DNA]</scope>
    <source>
        <strain evidence="4 5">DSM 44121</strain>
    </source>
</reference>
<organism evidence="4 5">
    <name type="scientific">Promicromonospora sukumoe</name>
    <dbReference type="NCBI Taxonomy" id="88382"/>
    <lineage>
        <taxon>Bacteria</taxon>
        <taxon>Bacillati</taxon>
        <taxon>Actinomycetota</taxon>
        <taxon>Actinomycetes</taxon>
        <taxon>Micrococcales</taxon>
        <taxon>Promicromonosporaceae</taxon>
        <taxon>Promicromonospora</taxon>
    </lineage>
</organism>
<dbReference type="InterPro" id="IPR000182">
    <property type="entry name" value="GNAT_dom"/>
</dbReference>